<evidence type="ECO:0000313" key="2">
    <source>
        <dbReference type="EMBL" id="CAJ1375553.1"/>
    </source>
</evidence>
<reference evidence="2" key="1">
    <citation type="submission" date="2023-08" db="EMBL/GenBank/DDBJ databases">
        <authorList>
            <person name="Chen Y."/>
            <person name="Shah S."/>
            <person name="Dougan E. K."/>
            <person name="Thang M."/>
            <person name="Chan C."/>
        </authorList>
    </citation>
    <scope>NUCLEOTIDE SEQUENCE</scope>
</reference>
<feature type="signal peptide" evidence="1">
    <location>
        <begin position="1"/>
        <end position="23"/>
    </location>
</feature>
<dbReference type="EMBL" id="CAUJNA010000329">
    <property type="protein sequence ID" value="CAJ1375553.1"/>
    <property type="molecule type" value="Genomic_DNA"/>
</dbReference>
<evidence type="ECO:0000313" key="3">
    <source>
        <dbReference type="Proteomes" id="UP001178507"/>
    </source>
</evidence>
<protein>
    <submittedName>
        <fullName evidence="2">Uncharacterized protein</fullName>
    </submittedName>
</protein>
<dbReference type="Proteomes" id="UP001178507">
    <property type="component" value="Unassembled WGS sequence"/>
</dbReference>
<evidence type="ECO:0000256" key="1">
    <source>
        <dbReference type="SAM" id="SignalP"/>
    </source>
</evidence>
<feature type="chain" id="PRO_5041228758" evidence="1">
    <location>
        <begin position="24"/>
        <end position="230"/>
    </location>
</feature>
<organism evidence="2 3">
    <name type="scientific">Effrenium voratum</name>
    <dbReference type="NCBI Taxonomy" id="2562239"/>
    <lineage>
        <taxon>Eukaryota</taxon>
        <taxon>Sar</taxon>
        <taxon>Alveolata</taxon>
        <taxon>Dinophyceae</taxon>
        <taxon>Suessiales</taxon>
        <taxon>Symbiodiniaceae</taxon>
        <taxon>Effrenium</taxon>
    </lineage>
</organism>
<gene>
    <name evidence="2" type="ORF">EVOR1521_LOCUS4813</name>
</gene>
<proteinExistence type="predicted"/>
<accession>A0AA36MPS6</accession>
<dbReference type="AlphaFoldDB" id="A0AA36MPS6"/>
<comment type="caution">
    <text evidence="2">The sequence shown here is derived from an EMBL/GenBank/DDBJ whole genome shotgun (WGS) entry which is preliminary data.</text>
</comment>
<keyword evidence="3" id="KW-1185">Reference proteome</keyword>
<name>A0AA36MPS6_9DINO</name>
<sequence length="230" mass="25404">MPMMPRSTFVSLVLMLLAVGGTAESGTYDAEPEWRESLWQDLQLLLSFIMGVLFMSSAEKIFDTGDTATNASNSRMPRSTFVSLVLMLLAVGGTAESGTYDAEPEWRESLWQDLQLLLSFIMGVLFMSSAEKIFDTGDRATNASNSRMPRSTFVSLVLMLLAVGGTAESGTYDAEPEWRESLWQDLQLLLSFIMGVLFMSSAEKIFDTGDRATNASNSRLTKLELYPLLA</sequence>
<keyword evidence="1" id="KW-0732">Signal</keyword>